<evidence type="ECO:0000313" key="5">
    <source>
        <dbReference type="Proteomes" id="UP001412067"/>
    </source>
</evidence>
<comment type="caution">
    <text evidence="4">The sequence shown here is derived from an EMBL/GenBank/DDBJ whole genome shotgun (WGS) entry which is preliminary data.</text>
</comment>
<evidence type="ECO:0000256" key="2">
    <source>
        <dbReference type="ARBA" id="ARBA00023306"/>
    </source>
</evidence>
<dbReference type="InterPro" id="IPR039361">
    <property type="entry name" value="Cyclin"/>
</dbReference>
<dbReference type="Pfam" id="PF00134">
    <property type="entry name" value="Cyclin_N"/>
    <property type="match status" value="1"/>
</dbReference>
<feature type="domain" description="Cyclin N-terminal" evidence="3">
    <location>
        <begin position="4"/>
        <end position="66"/>
    </location>
</feature>
<keyword evidence="1" id="KW-0132">Cell division</keyword>
<organism evidence="4 5">
    <name type="scientific">Platanthera guangdongensis</name>
    <dbReference type="NCBI Taxonomy" id="2320717"/>
    <lineage>
        <taxon>Eukaryota</taxon>
        <taxon>Viridiplantae</taxon>
        <taxon>Streptophyta</taxon>
        <taxon>Embryophyta</taxon>
        <taxon>Tracheophyta</taxon>
        <taxon>Spermatophyta</taxon>
        <taxon>Magnoliopsida</taxon>
        <taxon>Liliopsida</taxon>
        <taxon>Asparagales</taxon>
        <taxon>Orchidaceae</taxon>
        <taxon>Orchidoideae</taxon>
        <taxon>Orchideae</taxon>
        <taxon>Orchidinae</taxon>
        <taxon>Platanthera</taxon>
    </lineage>
</organism>
<proteinExistence type="predicted"/>
<dbReference type="EMBL" id="JBBWWR010000004">
    <property type="protein sequence ID" value="KAK8968066.1"/>
    <property type="molecule type" value="Genomic_DNA"/>
</dbReference>
<reference evidence="4 5" key="1">
    <citation type="journal article" date="2022" name="Nat. Plants">
        <title>Genomes of leafy and leafless Platanthera orchids illuminate the evolution of mycoheterotrophy.</title>
        <authorList>
            <person name="Li M.H."/>
            <person name="Liu K.W."/>
            <person name="Li Z."/>
            <person name="Lu H.C."/>
            <person name="Ye Q.L."/>
            <person name="Zhang D."/>
            <person name="Wang J.Y."/>
            <person name="Li Y.F."/>
            <person name="Zhong Z.M."/>
            <person name="Liu X."/>
            <person name="Yu X."/>
            <person name="Liu D.K."/>
            <person name="Tu X.D."/>
            <person name="Liu B."/>
            <person name="Hao Y."/>
            <person name="Liao X.Y."/>
            <person name="Jiang Y.T."/>
            <person name="Sun W.H."/>
            <person name="Chen J."/>
            <person name="Chen Y.Q."/>
            <person name="Ai Y."/>
            <person name="Zhai J.W."/>
            <person name="Wu S.S."/>
            <person name="Zhou Z."/>
            <person name="Hsiao Y.Y."/>
            <person name="Wu W.L."/>
            <person name="Chen Y.Y."/>
            <person name="Lin Y.F."/>
            <person name="Hsu J.L."/>
            <person name="Li C.Y."/>
            <person name="Wang Z.W."/>
            <person name="Zhao X."/>
            <person name="Zhong W.Y."/>
            <person name="Ma X.K."/>
            <person name="Ma L."/>
            <person name="Huang J."/>
            <person name="Chen G.Z."/>
            <person name="Huang M.Z."/>
            <person name="Huang L."/>
            <person name="Peng D.H."/>
            <person name="Luo Y.B."/>
            <person name="Zou S.Q."/>
            <person name="Chen S.P."/>
            <person name="Lan S."/>
            <person name="Tsai W.C."/>
            <person name="Van de Peer Y."/>
            <person name="Liu Z.J."/>
        </authorList>
    </citation>
    <scope>NUCLEOTIDE SEQUENCE [LARGE SCALE GENOMIC DNA]</scope>
    <source>
        <strain evidence="4">Lor288</strain>
    </source>
</reference>
<evidence type="ECO:0000259" key="3">
    <source>
        <dbReference type="Pfam" id="PF00134"/>
    </source>
</evidence>
<dbReference type="InterPro" id="IPR036915">
    <property type="entry name" value="Cyclin-like_sf"/>
</dbReference>
<gene>
    <name evidence="4" type="primary">CYCA1-1</name>
    <name evidence="4" type="ORF">KSP40_PGU011005</name>
</gene>
<name>A0ABR2MVS8_9ASPA</name>
<dbReference type="InterPro" id="IPR006671">
    <property type="entry name" value="Cyclin_N"/>
</dbReference>
<dbReference type="SUPFAM" id="SSF47954">
    <property type="entry name" value="Cyclin-like"/>
    <property type="match status" value="1"/>
</dbReference>
<dbReference type="PANTHER" id="PTHR10177">
    <property type="entry name" value="CYCLINS"/>
    <property type="match status" value="1"/>
</dbReference>
<sequence>MKDESASMKEILEDWLVEVTEEYKLIANSLFHAIPYVDRFLSRNLIEKKKLQFLGVSCILIATKKRGPTVVWSKAS</sequence>
<accession>A0ABR2MVS8</accession>
<dbReference type="Proteomes" id="UP001412067">
    <property type="component" value="Unassembled WGS sequence"/>
</dbReference>
<evidence type="ECO:0000256" key="1">
    <source>
        <dbReference type="ARBA" id="ARBA00022618"/>
    </source>
</evidence>
<dbReference type="Gene3D" id="1.10.472.10">
    <property type="entry name" value="Cyclin-like"/>
    <property type="match status" value="1"/>
</dbReference>
<keyword evidence="2" id="KW-0131">Cell cycle</keyword>
<protein>
    <submittedName>
        <fullName evidence="4">Cyclin-A1-1</fullName>
    </submittedName>
</protein>
<evidence type="ECO:0000313" key="4">
    <source>
        <dbReference type="EMBL" id="KAK8968066.1"/>
    </source>
</evidence>
<keyword evidence="5" id="KW-1185">Reference proteome</keyword>